<accession>A0ABX2XFZ2</accession>
<protein>
    <recommendedName>
        <fullName evidence="3">ABM domain-containing protein</fullName>
    </recommendedName>
</protein>
<dbReference type="RefSeq" id="WP_065450789.1">
    <property type="nucleotide sequence ID" value="NZ_LVEN01000042.1"/>
</dbReference>
<dbReference type="Proteomes" id="UP000093343">
    <property type="component" value="Unassembled WGS sequence"/>
</dbReference>
<sequence>MKNQAIELTTFKLNNCTITQFIAANKEIDEFLKKQKGFVSRSIFELKKSIVYDLLVWESAEDGTTAMHKLMAELSDSVVHELIDQSTVSWNIAPVEHSVNLSNKYKSQHSITK</sequence>
<dbReference type="EMBL" id="LVEN01000042">
    <property type="protein sequence ID" value="OCB70439.1"/>
    <property type="molecule type" value="Genomic_DNA"/>
</dbReference>
<keyword evidence="2" id="KW-1185">Reference proteome</keyword>
<comment type="caution">
    <text evidence="1">The sequence shown here is derived from an EMBL/GenBank/DDBJ whole genome shotgun (WGS) entry which is preliminary data.</text>
</comment>
<proteinExistence type="predicted"/>
<dbReference type="InterPro" id="IPR011008">
    <property type="entry name" value="Dimeric_a/b-barrel"/>
</dbReference>
<evidence type="ECO:0000313" key="1">
    <source>
        <dbReference type="EMBL" id="OCB70439.1"/>
    </source>
</evidence>
<evidence type="ECO:0000313" key="2">
    <source>
        <dbReference type="Proteomes" id="UP000093343"/>
    </source>
</evidence>
<name>A0ABX2XFZ2_9FLAO</name>
<gene>
    <name evidence="1" type="ORF">FLP_17310</name>
</gene>
<dbReference type="SUPFAM" id="SSF54909">
    <property type="entry name" value="Dimeric alpha+beta barrel"/>
    <property type="match status" value="1"/>
</dbReference>
<reference evidence="2" key="1">
    <citation type="submission" date="2016-03" db="EMBL/GenBank/DDBJ databases">
        <title>Draft genome sequence of Paenibacillus glacialis DSM 22343.</title>
        <authorList>
            <person name="Shin S.-K."/>
            <person name="Yi H."/>
        </authorList>
    </citation>
    <scope>NUCLEOTIDE SEQUENCE [LARGE SCALE GENOMIC DNA]</scope>
    <source>
        <strain evidence="2">CCUG 60099</strain>
    </source>
</reference>
<evidence type="ECO:0008006" key="3">
    <source>
        <dbReference type="Google" id="ProtNLM"/>
    </source>
</evidence>
<organism evidence="1 2">
    <name type="scientific">Flavobacterium piscis</name>
    <dbReference type="NCBI Taxonomy" id="1114874"/>
    <lineage>
        <taxon>Bacteria</taxon>
        <taxon>Pseudomonadati</taxon>
        <taxon>Bacteroidota</taxon>
        <taxon>Flavobacteriia</taxon>
        <taxon>Flavobacteriales</taxon>
        <taxon>Flavobacteriaceae</taxon>
        <taxon>Flavobacterium</taxon>
    </lineage>
</organism>